<dbReference type="Pfam" id="PF24598">
    <property type="entry name" value="DOP1_C"/>
    <property type="match status" value="1"/>
</dbReference>
<accession>A0A0V0QCB3</accession>
<dbReference type="GO" id="GO:0005829">
    <property type="term" value="C:cytosol"/>
    <property type="evidence" value="ECO:0007669"/>
    <property type="project" value="GOC"/>
</dbReference>
<sequence length="1412" mass="166664">MALLQIYDLIQKLLYNIPEQEYDYKAEDDQFIEKFITNYQKITEYILNVESEEIPNLRVDSFSIATKIINVLVKYKILSQKYVYDQFPEFMIEQLKCLDSDMPSLQLITLESLVDIIVSSEAKEEFKQLRNYLEKDDYKIIYKIFRHLWSFLDFHFQEKKIIDFIIIIMQEYPDIYESVINQEFEEHPDTCVLRYSTFFSQTNDFYKRNSKQNQGIGLIPMLTLLEDQNPLIRQSCRSWLTDASSNLFRILDHMIDILIEAHEEAEIKFLESHFYVYTKNYNSKKVIIAMNLLQIVMENLKDIFIQYLFTIKISHKIIERIQEGPYKSKIDLHNCSYLNILMFLLIQFIQGQAQDEQSQEFISQNAIISAKCCEYLEQMLDIAQSIEVSQEILKNSFANILSILRNFINRKDQVMQVQILNLLRTIIIKIKETLAFNKIKKNEYSEQYLALKQQIGSKLFFENLINGLIQAEDHYVKARYINIITIGVHMLSEFLEEQILTENLKLILTKYFDIVKGINLSEEQGDQEEEDQYVYSELRYTRNQLSVGVNVKVENIFKNKDISSLRSKESMTTQLYSKKQQLKQTLYAHGKIKANQYSQENFQEVINIFDSLKAILNYFLKFRETEKNSYISVKENSIVLDIKTQGLLSQDSRTYKDYEPNKSTLRKYSNAVSLILSSLPQILLTYLSVWNLSPNFEKHRLFTDKGIFSYNFDDFKVFNQLLQEDILKLKSQGESDVVKRHVLEVLSPLSQKFSMHFVNAILQTWMIQCTKEFFDEAQYNVTMIKLMEVLITLDITPDAIFTALLSTPVVQSIQQFYTRKYQLKKQTHLYIFDFAQQENNILFFLYTYLSYTSLTVIQKSKLKMIWQEGLKLLQIFRLSMVPQTTFWTQEILLLLSRKFSPSEILEDKSLKKEIHRFCKSQLNLLAIISAQRCSFVTNIDPKNQDLAKQKFKLLTPFTPTIYKCYQNYSNFLKDDEGAENKHDYNIEKIIFSPSGSQQSEDVLNHEEYQIRMSLMSLKTLQNISLHLLQNIYDTNSRVTQIVKDFLVAIMPLIDDRNPQNKYLTESACEFLHSLLTISRDTLINDLKKSVSDIFMKNEFFKCTKLTLRYWTDIINMTIEKGDILADLLQNNNVFTKLFTFSSSEYQKKIKNFERICFIIYSGKKDQYKSQLKILIDSMSVVINDPDAAYEQTALIILILFCIRILILRLSQEVQQDLFRNIWPMILTLLIQIFDKNQQKKKVNYNLQYAALKLIETISIVQMDEFYLHQWIFVFDYFGVIIEPINQLQVNSELDALQNNKQNQQNGKVISPFIFTPPISNSFPGTYSISYISQQYGEDIQQSIKKNKRSILLKDPLVSDENELKLKVMFFCQYMININQQRLEIEENEIESVIEDDFITLDDYIFQLSKQKN</sequence>
<keyword evidence="3" id="KW-1185">Reference proteome</keyword>
<dbReference type="EMBL" id="LDAU01000202">
    <property type="protein sequence ID" value="KRW99885.1"/>
    <property type="molecule type" value="Genomic_DNA"/>
</dbReference>
<evidence type="ECO:0000313" key="3">
    <source>
        <dbReference type="Proteomes" id="UP000054937"/>
    </source>
</evidence>
<proteinExistence type="predicted"/>
<dbReference type="Proteomes" id="UP000054937">
    <property type="component" value="Unassembled WGS sequence"/>
</dbReference>
<comment type="caution">
    <text evidence="2">The sequence shown here is derived from an EMBL/GenBank/DDBJ whole genome shotgun (WGS) entry which is preliminary data.</text>
</comment>
<feature type="domain" description="DOP1-like C-terminal" evidence="1">
    <location>
        <begin position="1018"/>
        <end position="1299"/>
    </location>
</feature>
<reference evidence="2 3" key="1">
    <citation type="journal article" date="2015" name="Sci. Rep.">
        <title>Genome of the facultative scuticociliatosis pathogen Pseudocohnilembus persalinus provides insight into its virulence through horizontal gene transfer.</title>
        <authorList>
            <person name="Xiong J."/>
            <person name="Wang G."/>
            <person name="Cheng J."/>
            <person name="Tian M."/>
            <person name="Pan X."/>
            <person name="Warren A."/>
            <person name="Jiang C."/>
            <person name="Yuan D."/>
            <person name="Miao W."/>
        </authorList>
    </citation>
    <scope>NUCLEOTIDE SEQUENCE [LARGE SCALE GENOMIC DNA]</scope>
    <source>
        <strain evidence="2">36N120E</strain>
    </source>
</reference>
<dbReference type="OrthoDB" id="312629at2759"/>
<evidence type="ECO:0000259" key="1">
    <source>
        <dbReference type="Pfam" id="PF24598"/>
    </source>
</evidence>
<dbReference type="InterPro" id="IPR056457">
    <property type="entry name" value="DOP1_C"/>
</dbReference>
<dbReference type="GO" id="GO:0005802">
    <property type="term" value="C:trans-Golgi network"/>
    <property type="evidence" value="ECO:0007669"/>
    <property type="project" value="TreeGrafter"/>
</dbReference>
<organism evidence="2 3">
    <name type="scientific">Pseudocohnilembus persalinus</name>
    <name type="common">Ciliate</name>
    <dbReference type="NCBI Taxonomy" id="266149"/>
    <lineage>
        <taxon>Eukaryota</taxon>
        <taxon>Sar</taxon>
        <taxon>Alveolata</taxon>
        <taxon>Ciliophora</taxon>
        <taxon>Intramacronucleata</taxon>
        <taxon>Oligohymenophorea</taxon>
        <taxon>Scuticociliatia</taxon>
        <taxon>Philasterida</taxon>
        <taxon>Pseudocohnilembidae</taxon>
        <taxon>Pseudocohnilembus</taxon>
    </lineage>
</organism>
<evidence type="ECO:0000313" key="2">
    <source>
        <dbReference type="EMBL" id="KRW99885.1"/>
    </source>
</evidence>
<dbReference type="PANTHER" id="PTHR14042:SF24">
    <property type="entry name" value="PROTEIN DOPEY-1 HOMOLOG"/>
    <property type="match status" value="1"/>
</dbReference>
<gene>
    <name evidence="2" type="ORF">PPERSA_12561</name>
</gene>
<dbReference type="PANTHER" id="PTHR14042">
    <property type="entry name" value="DOPEY-RELATED"/>
    <property type="match status" value="1"/>
</dbReference>
<dbReference type="OMA" id="YFYEWMF"/>
<dbReference type="InParanoid" id="A0A0V0QCB3"/>
<protein>
    <recommendedName>
        <fullName evidence="1">DOP1-like C-terminal domain-containing protein</fullName>
    </recommendedName>
</protein>
<dbReference type="GO" id="GO:0005768">
    <property type="term" value="C:endosome"/>
    <property type="evidence" value="ECO:0007669"/>
    <property type="project" value="TreeGrafter"/>
</dbReference>
<dbReference type="InterPro" id="IPR040314">
    <property type="entry name" value="DOP1"/>
</dbReference>
<name>A0A0V0QCB3_PSEPJ</name>
<dbReference type="GO" id="GO:0006895">
    <property type="term" value="P:Golgi to endosome transport"/>
    <property type="evidence" value="ECO:0007669"/>
    <property type="project" value="InterPro"/>
</dbReference>